<sequence length="169" mass="18647">MSYSLEAFVADCRAALQHDPGPAGREVVKQLVERAAGDAQFVETNIRPDQEKERHLLYEDPDLKFCVLAHVYHDAKGSSPHDHGPSWAIYGQASGTTDMTDYRIIEKAHDGQSGKAVAIRNYALTPGTAYVYNEGDLHAPSRSGPTRLLRIEGINLLGVKRDKYEVVQG</sequence>
<dbReference type="InterPro" id="IPR014710">
    <property type="entry name" value="RmlC-like_jellyroll"/>
</dbReference>
<dbReference type="EMBL" id="JACBYR010000001">
    <property type="protein sequence ID" value="NYE81056.1"/>
    <property type="molecule type" value="Genomic_DNA"/>
</dbReference>
<dbReference type="AlphaFoldDB" id="A0A7Y9IQ72"/>
<dbReference type="InterPro" id="IPR011051">
    <property type="entry name" value="RmlC_Cupin_sf"/>
</dbReference>
<organism evidence="1 2">
    <name type="scientific">Pigmentiphaga litoralis</name>
    <dbReference type="NCBI Taxonomy" id="516702"/>
    <lineage>
        <taxon>Bacteria</taxon>
        <taxon>Pseudomonadati</taxon>
        <taxon>Pseudomonadota</taxon>
        <taxon>Betaproteobacteria</taxon>
        <taxon>Burkholderiales</taxon>
        <taxon>Alcaligenaceae</taxon>
        <taxon>Pigmentiphaga</taxon>
    </lineage>
</organism>
<comment type="caution">
    <text evidence="1">The sequence shown here is derived from an EMBL/GenBank/DDBJ whole genome shotgun (WGS) entry which is preliminary data.</text>
</comment>
<accession>A0A7Y9IQ72</accession>
<evidence type="ECO:0000313" key="2">
    <source>
        <dbReference type="Proteomes" id="UP000542125"/>
    </source>
</evidence>
<dbReference type="Gene3D" id="2.60.120.10">
    <property type="entry name" value="Jelly Rolls"/>
    <property type="match status" value="1"/>
</dbReference>
<protein>
    <submittedName>
        <fullName evidence="1">Putative metal-dependent enzyme (Double-stranded beta helix superfamily)</fullName>
    </submittedName>
</protein>
<name>A0A7Y9IQ72_9BURK</name>
<keyword evidence="2" id="KW-1185">Reference proteome</keyword>
<proteinExistence type="predicted"/>
<dbReference type="Proteomes" id="UP000542125">
    <property type="component" value="Unassembled WGS sequence"/>
</dbReference>
<gene>
    <name evidence="1" type="ORF">FHW18_000327</name>
</gene>
<dbReference type="RefSeq" id="WP_179582709.1">
    <property type="nucleotide sequence ID" value="NZ_JACBYR010000001.1"/>
</dbReference>
<reference evidence="1 2" key="1">
    <citation type="submission" date="2020-07" db="EMBL/GenBank/DDBJ databases">
        <title>Genomic Encyclopedia of Type Strains, Phase IV (KMG-V): Genome sequencing to study the core and pangenomes of soil and plant-associated prokaryotes.</title>
        <authorList>
            <person name="Whitman W."/>
        </authorList>
    </citation>
    <scope>NUCLEOTIDE SEQUENCE [LARGE SCALE GENOMIC DNA]</scope>
    <source>
        <strain evidence="1 2">SAS40</strain>
    </source>
</reference>
<evidence type="ECO:0000313" key="1">
    <source>
        <dbReference type="EMBL" id="NYE81056.1"/>
    </source>
</evidence>
<dbReference type="SUPFAM" id="SSF51182">
    <property type="entry name" value="RmlC-like cupins"/>
    <property type="match status" value="1"/>
</dbReference>